<accession>A0A9W8JMG4</accession>
<dbReference type="Proteomes" id="UP001148786">
    <property type="component" value="Unassembled WGS sequence"/>
</dbReference>
<comment type="caution">
    <text evidence="1">The sequence shown here is derived from an EMBL/GenBank/DDBJ whole genome shotgun (WGS) entry which is preliminary data.</text>
</comment>
<protein>
    <submittedName>
        <fullName evidence="1">Uncharacterized protein</fullName>
    </submittedName>
</protein>
<dbReference type="AlphaFoldDB" id="A0A9W8JMG4"/>
<gene>
    <name evidence="1" type="ORF">NLJ89_g11122</name>
</gene>
<name>A0A9W8JMG4_9AGAR</name>
<evidence type="ECO:0000313" key="2">
    <source>
        <dbReference type="Proteomes" id="UP001148786"/>
    </source>
</evidence>
<keyword evidence="2" id="KW-1185">Reference proteome</keyword>
<evidence type="ECO:0000313" key="1">
    <source>
        <dbReference type="EMBL" id="KAJ3492981.1"/>
    </source>
</evidence>
<sequence>MLTSTCKSCTDILLEKEEIGYAPESHPSLLAKGVDFIPIPGAKKILERYSRAPTSRQYSDENSDAMKVMLSPKDVSQVRRIANEADTVGGRYLPAAIGMDHAENYDADRWRNFNAVCENQ</sequence>
<dbReference type="EMBL" id="JANKHO010002350">
    <property type="protein sequence ID" value="KAJ3492981.1"/>
    <property type="molecule type" value="Genomic_DNA"/>
</dbReference>
<proteinExistence type="predicted"/>
<reference evidence="1" key="1">
    <citation type="submission" date="2022-07" db="EMBL/GenBank/DDBJ databases">
        <title>Genome Sequence of Agrocybe chaxingu.</title>
        <authorList>
            <person name="Buettner E."/>
        </authorList>
    </citation>
    <scope>NUCLEOTIDE SEQUENCE</scope>
    <source>
        <strain evidence="1">MP-N11</strain>
    </source>
</reference>
<organism evidence="1 2">
    <name type="scientific">Agrocybe chaxingu</name>
    <dbReference type="NCBI Taxonomy" id="84603"/>
    <lineage>
        <taxon>Eukaryota</taxon>
        <taxon>Fungi</taxon>
        <taxon>Dikarya</taxon>
        <taxon>Basidiomycota</taxon>
        <taxon>Agaricomycotina</taxon>
        <taxon>Agaricomycetes</taxon>
        <taxon>Agaricomycetidae</taxon>
        <taxon>Agaricales</taxon>
        <taxon>Agaricineae</taxon>
        <taxon>Strophariaceae</taxon>
        <taxon>Agrocybe</taxon>
    </lineage>
</organism>